<feature type="coiled-coil region" evidence="3">
    <location>
        <begin position="154"/>
        <end position="188"/>
    </location>
</feature>
<feature type="domain" description="Multidrug resistance protein MdtA-like barrel-sandwich hybrid" evidence="4">
    <location>
        <begin position="49"/>
        <end position="243"/>
    </location>
</feature>
<dbReference type="Gene3D" id="1.10.287.1490">
    <property type="match status" value="1"/>
</dbReference>
<evidence type="ECO:0000256" key="2">
    <source>
        <dbReference type="ARBA" id="ARBA00023054"/>
    </source>
</evidence>
<proteinExistence type="predicted"/>
<dbReference type="PANTHER" id="PTHR32347:SF23">
    <property type="entry name" value="BLL5650 PROTEIN"/>
    <property type="match status" value="1"/>
</dbReference>
<evidence type="ECO:0000259" key="4">
    <source>
        <dbReference type="Pfam" id="PF25917"/>
    </source>
</evidence>
<dbReference type="InterPro" id="IPR050465">
    <property type="entry name" value="UPF0194_transport"/>
</dbReference>
<evidence type="ECO:0000313" key="6">
    <source>
        <dbReference type="Proteomes" id="UP000620064"/>
    </source>
</evidence>
<dbReference type="Pfam" id="PF25917">
    <property type="entry name" value="BSH_RND"/>
    <property type="match status" value="1"/>
</dbReference>
<dbReference type="InterPro" id="IPR058625">
    <property type="entry name" value="MdtA-like_BSH"/>
</dbReference>
<accession>A0ABQ2NK37</accession>
<dbReference type="EMBL" id="BMLV01000003">
    <property type="protein sequence ID" value="GGP04460.1"/>
    <property type="molecule type" value="Genomic_DNA"/>
</dbReference>
<gene>
    <name evidence="5" type="ORF">GCM10010992_17000</name>
</gene>
<name>A0ABQ2NK37_9FLAO</name>
<evidence type="ECO:0000313" key="5">
    <source>
        <dbReference type="EMBL" id="GGP04460.1"/>
    </source>
</evidence>
<evidence type="ECO:0000256" key="3">
    <source>
        <dbReference type="SAM" id="Coils"/>
    </source>
</evidence>
<organism evidence="5 6">
    <name type="scientific">Cloacibacterium rupense</name>
    <dbReference type="NCBI Taxonomy" id="517423"/>
    <lineage>
        <taxon>Bacteria</taxon>
        <taxon>Pseudomonadati</taxon>
        <taxon>Bacteroidota</taxon>
        <taxon>Flavobacteriia</taxon>
        <taxon>Flavobacteriales</taxon>
        <taxon>Weeksellaceae</taxon>
    </lineage>
</organism>
<protein>
    <submittedName>
        <fullName evidence="5">Membrane protein</fullName>
    </submittedName>
</protein>
<evidence type="ECO:0000256" key="1">
    <source>
        <dbReference type="ARBA" id="ARBA00004196"/>
    </source>
</evidence>
<dbReference type="Proteomes" id="UP000620064">
    <property type="component" value="Unassembled WGS sequence"/>
</dbReference>
<comment type="subcellular location">
    <subcellularLocation>
        <location evidence="1">Cell envelope</location>
    </subcellularLocation>
</comment>
<keyword evidence="2 3" id="KW-0175">Coiled coil</keyword>
<reference evidence="6" key="1">
    <citation type="journal article" date="2019" name="Int. J. Syst. Evol. Microbiol.">
        <title>The Global Catalogue of Microorganisms (GCM) 10K type strain sequencing project: providing services to taxonomists for standard genome sequencing and annotation.</title>
        <authorList>
            <consortium name="The Broad Institute Genomics Platform"/>
            <consortium name="The Broad Institute Genome Sequencing Center for Infectious Disease"/>
            <person name="Wu L."/>
            <person name="Ma J."/>
        </authorList>
    </citation>
    <scope>NUCLEOTIDE SEQUENCE [LARGE SCALE GENOMIC DNA]</scope>
    <source>
        <strain evidence="6">CGMCC 1.7656</strain>
    </source>
</reference>
<sequence length="338" mass="37609">MNFKLSTDNYQPTTKIMKKYILPLLLLAIISCKKTVDYDASGTFEADEIMVTAEATGKILELKLNEGQQLTENQQIGMIDGTGVELQKEQVLASINAIDEKTNSANPQIQVLQSQMNAQKANISVLQEQLSTAVIERNRISNLVKADAATKKQLDDANSQVAVVQKQISVANAQLQTLNQQISSTKEQVSIQNRAILSEKNPNQKKVLQIDDQLKHNIISSPINGTVLTKYMYKGEFATVGKPIFKMANLDEMLLRAYFTGDQLAKIKVEQTVKILVDAGNGETKELNGKIEWISQKSEFTPKTIQTKDERANLVYASKIRVKNDGFLKIGMYGEVKL</sequence>
<dbReference type="Gene3D" id="2.40.30.170">
    <property type="match status" value="1"/>
</dbReference>
<comment type="caution">
    <text evidence="5">The sequence shown here is derived from an EMBL/GenBank/DDBJ whole genome shotgun (WGS) entry which is preliminary data.</text>
</comment>
<keyword evidence="6" id="KW-1185">Reference proteome</keyword>
<dbReference type="PANTHER" id="PTHR32347">
    <property type="entry name" value="EFFLUX SYSTEM COMPONENT YKNX-RELATED"/>
    <property type="match status" value="1"/>
</dbReference>
<dbReference type="PROSITE" id="PS51257">
    <property type="entry name" value="PROKAR_LIPOPROTEIN"/>
    <property type="match status" value="1"/>
</dbReference>